<dbReference type="Proteomes" id="UP001596417">
    <property type="component" value="Unassembled WGS sequence"/>
</dbReference>
<dbReference type="InterPro" id="IPR029063">
    <property type="entry name" value="SAM-dependent_MTases_sf"/>
</dbReference>
<accession>A0ABD5YX42</accession>
<dbReference type="PANTHER" id="PTHR43591">
    <property type="entry name" value="METHYLTRANSFERASE"/>
    <property type="match status" value="1"/>
</dbReference>
<dbReference type="RefSeq" id="WP_264555807.1">
    <property type="nucleotide sequence ID" value="NZ_CP109979.1"/>
</dbReference>
<gene>
    <name evidence="2" type="ORF">ACFQL7_15425</name>
</gene>
<dbReference type="Gene3D" id="3.40.50.150">
    <property type="entry name" value="Vaccinia Virus protein VP39"/>
    <property type="match status" value="1"/>
</dbReference>
<name>A0ABD5YX42_9EURY</name>
<dbReference type="AlphaFoldDB" id="A0ABD5YX42"/>
<evidence type="ECO:0000313" key="2">
    <source>
        <dbReference type="EMBL" id="MFC7191070.1"/>
    </source>
</evidence>
<evidence type="ECO:0000313" key="3">
    <source>
        <dbReference type="Proteomes" id="UP001596417"/>
    </source>
</evidence>
<dbReference type="CDD" id="cd02440">
    <property type="entry name" value="AdoMet_MTases"/>
    <property type="match status" value="1"/>
</dbReference>
<keyword evidence="2" id="KW-0489">Methyltransferase</keyword>
<sequence>MVDWLESPTALSEQYADATNLNARIALHEQYSTAETGLREWQFDQLARDAVDVLAVGCGPADLWAENCERIPSAWSVTLTDFSRGMIEDAHENLADCDRTFAFGAADVARLPFEDDSFDAVTANHMLYHVPDREDAIAELRRVLRPDGTLYATTNGEQNMVELYDVLEAVLGERPARATAFTLENGGSQLEQHFDDVRIRRYEHSLAVTDPDAPVAYALSRDDVDHSLASDLHKAFAEAFENKEGDHDSDGGDDDDGVFHITKSVGMFRASS</sequence>
<reference evidence="2 3" key="1">
    <citation type="journal article" date="2019" name="Int. J. Syst. Evol. Microbiol.">
        <title>The Global Catalogue of Microorganisms (GCM) 10K type strain sequencing project: providing services to taxonomists for standard genome sequencing and annotation.</title>
        <authorList>
            <consortium name="The Broad Institute Genomics Platform"/>
            <consortium name="The Broad Institute Genome Sequencing Center for Infectious Disease"/>
            <person name="Wu L."/>
            <person name="Ma J."/>
        </authorList>
    </citation>
    <scope>NUCLEOTIDE SEQUENCE [LARGE SCALE GENOMIC DNA]</scope>
    <source>
        <strain evidence="2 3">RDMS1</strain>
    </source>
</reference>
<comment type="caution">
    <text evidence="2">The sequence shown here is derived from an EMBL/GenBank/DDBJ whole genome shotgun (WGS) entry which is preliminary data.</text>
</comment>
<keyword evidence="3" id="KW-1185">Reference proteome</keyword>
<dbReference type="Pfam" id="PF08241">
    <property type="entry name" value="Methyltransf_11"/>
    <property type="match status" value="1"/>
</dbReference>
<dbReference type="EC" id="2.1.1.-" evidence="2"/>
<dbReference type="GO" id="GO:0032259">
    <property type="term" value="P:methylation"/>
    <property type="evidence" value="ECO:0007669"/>
    <property type="project" value="UniProtKB-KW"/>
</dbReference>
<dbReference type="GO" id="GO:0008168">
    <property type="term" value="F:methyltransferase activity"/>
    <property type="evidence" value="ECO:0007669"/>
    <property type="project" value="UniProtKB-KW"/>
</dbReference>
<feature type="domain" description="Methyltransferase type 11" evidence="1">
    <location>
        <begin position="54"/>
        <end position="151"/>
    </location>
</feature>
<dbReference type="GeneID" id="76200758"/>
<keyword evidence="2" id="KW-0808">Transferase</keyword>
<dbReference type="InterPro" id="IPR013216">
    <property type="entry name" value="Methyltransf_11"/>
</dbReference>
<evidence type="ECO:0000259" key="1">
    <source>
        <dbReference type="Pfam" id="PF08241"/>
    </source>
</evidence>
<organism evidence="2 3">
    <name type="scientific">Halocatena marina</name>
    <dbReference type="NCBI Taxonomy" id="2934937"/>
    <lineage>
        <taxon>Archaea</taxon>
        <taxon>Methanobacteriati</taxon>
        <taxon>Methanobacteriota</taxon>
        <taxon>Stenosarchaea group</taxon>
        <taxon>Halobacteria</taxon>
        <taxon>Halobacteriales</taxon>
        <taxon>Natronomonadaceae</taxon>
        <taxon>Halocatena</taxon>
    </lineage>
</organism>
<protein>
    <submittedName>
        <fullName evidence="2">Class I SAM-dependent methyltransferase</fullName>
        <ecNumber evidence="2">2.1.1.-</ecNumber>
    </submittedName>
</protein>
<proteinExistence type="predicted"/>
<dbReference type="SUPFAM" id="SSF53335">
    <property type="entry name" value="S-adenosyl-L-methionine-dependent methyltransferases"/>
    <property type="match status" value="1"/>
</dbReference>
<dbReference type="EMBL" id="JBHTAX010000001">
    <property type="protein sequence ID" value="MFC7191070.1"/>
    <property type="molecule type" value="Genomic_DNA"/>
</dbReference>